<sequence>MGNDAGTGLRRRCSELDVVLPHWLLRHRHHHKHHTLGILSFETAKTMSRLVSLHKSLTDNQVSRLRNDSVTSEGVAFLISTDHHFLLNLACREKIEDLDRIALAVARLGKHCSSDPTLSQFGRLYDQLKLGFTNIVTKDADKMFRKLEKLVATTAELYSGLQSLTDLEISEKRMKKWSFDNNGPSSSSSANFDLFDHKLSWHKQRVRHLRRVSLWDQTFDKVVSMMAPAVCIVYARILVVFASQVPLMLSTVYPPTLHEDHSNHQQQQQRHQFTKLWADSCSVDYLSRPRPKSNYDEQDCSNLSKHINVATTRLLNQLPPSTVGGSGLPLGYANVVIMAERYFMSNCASIDKREREGLYQMLPESLRRLVRSKLKEMIRRKDVDFGDADIEWVILGWEEGAKAILRWLGPMAHDTLRWQTERNVEKQTFDVKPRVLLLQTLFFADRDKTDDAIAELLGSLSCISKYKHLIHTKDRGGLRPPNIYF</sequence>
<dbReference type="InterPro" id="IPR021864">
    <property type="entry name" value="DUF3475"/>
</dbReference>
<proteinExistence type="predicted"/>
<dbReference type="Pfam" id="PF05003">
    <property type="entry name" value="DUF668"/>
    <property type="match status" value="1"/>
</dbReference>
<feature type="domain" description="DUF668" evidence="1">
    <location>
        <begin position="322"/>
        <end position="417"/>
    </location>
</feature>
<name>A0AAP0KKV5_9MAGN</name>
<evidence type="ECO:0000313" key="3">
    <source>
        <dbReference type="EMBL" id="KAK9154351.1"/>
    </source>
</evidence>
<dbReference type="AlphaFoldDB" id="A0AAP0KKV5"/>
<organism evidence="3 4">
    <name type="scientific">Stephania japonica</name>
    <dbReference type="NCBI Taxonomy" id="461633"/>
    <lineage>
        <taxon>Eukaryota</taxon>
        <taxon>Viridiplantae</taxon>
        <taxon>Streptophyta</taxon>
        <taxon>Embryophyta</taxon>
        <taxon>Tracheophyta</taxon>
        <taxon>Spermatophyta</taxon>
        <taxon>Magnoliopsida</taxon>
        <taxon>Ranunculales</taxon>
        <taxon>Menispermaceae</taxon>
        <taxon>Menispermoideae</taxon>
        <taxon>Cissampelideae</taxon>
        <taxon>Stephania</taxon>
    </lineage>
</organism>
<dbReference type="InterPro" id="IPR007700">
    <property type="entry name" value="DUF668"/>
</dbReference>
<evidence type="ECO:0000259" key="2">
    <source>
        <dbReference type="Pfam" id="PF11961"/>
    </source>
</evidence>
<dbReference type="Proteomes" id="UP001417504">
    <property type="component" value="Unassembled WGS sequence"/>
</dbReference>
<evidence type="ECO:0000313" key="4">
    <source>
        <dbReference type="Proteomes" id="UP001417504"/>
    </source>
</evidence>
<dbReference type="PANTHER" id="PTHR31371">
    <property type="entry name" value="BNAC09G50660D PROTEIN"/>
    <property type="match status" value="1"/>
</dbReference>
<feature type="domain" description="DUF3475" evidence="2">
    <location>
        <begin position="38"/>
        <end position="94"/>
    </location>
</feature>
<dbReference type="GO" id="GO:0045927">
    <property type="term" value="P:positive regulation of growth"/>
    <property type="evidence" value="ECO:0007669"/>
    <property type="project" value="InterPro"/>
</dbReference>
<dbReference type="EMBL" id="JBBNAE010000001">
    <property type="protein sequence ID" value="KAK9154351.1"/>
    <property type="molecule type" value="Genomic_DNA"/>
</dbReference>
<dbReference type="Pfam" id="PF11961">
    <property type="entry name" value="DUF3475"/>
    <property type="match status" value="1"/>
</dbReference>
<keyword evidence="4" id="KW-1185">Reference proteome</keyword>
<evidence type="ECO:0000259" key="1">
    <source>
        <dbReference type="Pfam" id="PF05003"/>
    </source>
</evidence>
<gene>
    <name evidence="3" type="ORF">Sjap_001831</name>
</gene>
<reference evidence="3 4" key="1">
    <citation type="submission" date="2024-01" db="EMBL/GenBank/DDBJ databases">
        <title>Genome assemblies of Stephania.</title>
        <authorList>
            <person name="Yang L."/>
        </authorList>
    </citation>
    <scope>NUCLEOTIDE SEQUENCE [LARGE SCALE GENOMIC DNA]</scope>
    <source>
        <strain evidence="3">QJT</strain>
        <tissue evidence="3">Leaf</tissue>
    </source>
</reference>
<accession>A0AAP0KKV5</accession>
<comment type="caution">
    <text evidence="3">The sequence shown here is derived from an EMBL/GenBank/DDBJ whole genome shotgun (WGS) entry which is preliminary data.</text>
</comment>
<dbReference type="PANTHER" id="PTHR31371:SF13">
    <property type="entry name" value="OS05G0457600 PROTEIN"/>
    <property type="match status" value="1"/>
</dbReference>
<protein>
    <submittedName>
        <fullName evidence="3">Uncharacterized protein</fullName>
    </submittedName>
</protein>